<protein>
    <submittedName>
        <fullName evidence="2">DUF2282 domain-containing protein</fullName>
    </submittedName>
</protein>
<proteinExistence type="predicted"/>
<dbReference type="EMBL" id="SPVG01000205">
    <property type="protein sequence ID" value="TFW17440.1"/>
    <property type="molecule type" value="Genomic_DNA"/>
</dbReference>
<keyword evidence="3" id="KW-1185">Reference proteome</keyword>
<organism evidence="2 3">
    <name type="scientific">Duganella callida</name>
    <dbReference type="NCBI Taxonomy" id="2561932"/>
    <lineage>
        <taxon>Bacteria</taxon>
        <taxon>Pseudomonadati</taxon>
        <taxon>Pseudomonadota</taxon>
        <taxon>Betaproteobacteria</taxon>
        <taxon>Burkholderiales</taxon>
        <taxon>Oxalobacteraceae</taxon>
        <taxon>Telluria group</taxon>
        <taxon>Duganella</taxon>
    </lineage>
</organism>
<accession>A0A4Y9SB78</accession>
<sequence>MNARHFATATFTLAALAAGVAMAEDKKPDMAKPAAVEKCYGVSQAGQNDCKAGEGTSCAGTAKADYQGNAWKNVPAGTCTTIKTPKGHGSLKPF</sequence>
<gene>
    <name evidence="2" type="ORF">E4L98_20680</name>
</gene>
<dbReference type="Proteomes" id="UP000297729">
    <property type="component" value="Unassembled WGS sequence"/>
</dbReference>
<reference evidence="2 3" key="1">
    <citation type="submission" date="2019-03" db="EMBL/GenBank/DDBJ databases">
        <title>Draft Genome Sequence of Duganella callidus sp. nov., a Novel Duganella Species Isolated from Cultivated Soil.</title>
        <authorList>
            <person name="Raths R."/>
            <person name="Peta V."/>
            <person name="Bucking H."/>
        </authorList>
    </citation>
    <scope>NUCLEOTIDE SEQUENCE [LARGE SCALE GENOMIC DNA]</scope>
    <source>
        <strain evidence="2 3">DN04</strain>
    </source>
</reference>
<dbReference type="OrthoDB" id="1551288at2"/>
<dbReference type="AlphaFoldDB" id="A0A4Y9SB78"/>
<evidence type="ECO:0000313" key="2">
    <source>
        <dbReference type="EMBL" id="TFW17440.1"/>
    </source>
</evidence>
<keyword evidence="1" id="KW-0732">Signal</keyword>
<name>A0A4Y9SB78_9BURK</name>
<dbReference type="RefSeq" id="WP_135203432.1">
    <property type="nucleotide sequence ID" value="NZ_SPVG01000205.1"/>
</dbReference>
<dbReference type="Pfam" id="PF10048">
    <property type="entry name" value="DUF2282"/>
    <property type="match status" value="1"/>
</dbReference>
<evidence type="ECO:0000256" key="1">
    <source>
        <dbReference type="SAM" id="SignalP"/>
    </source>
</evidence>
<comment type="caution">
    <text evidence="2">The sequence shown here is derived from an EMBL/GenBank/DDBJ whole genome shotgun (WGS) entry which is preliminary data.</text>
</comment>
<feature type="signal peptide" evidence="1">
    <location>
        <begin position="1"/>
        <end position="23"/>
    </location>
</feature>
<dbReference type="InterPro" id="IPR018740">
    <property type="entry name" value="DUF2282_membr"/>
</dbReference>
<evidence type="ECO:0000313" key="3">
    <source>
        <dbReference type="Proteomes" id="UP000297729"/>
    </source>
</evidence>
<feature type="chain" id="PRO_5021434335" evidence="1">
    <location>
        <begin position="24"/>
        <end position="94"/>
    </location>
</feature>